<evidence type="ECO:0000256" key="7">
    <source>
        <dbReference type="ARBA" id="ARBA00023136"/>
    </source>
</evidence>
<dbReference type="InParanoid" id="A2EXN4"/>
<dbReference type="InterPro" id="IPR052031">
    <property type="entry name" value="Membrane_Transporter-Flippase"/>
</dbReference>
<dbReference type="Pfam" id="PF01554">
    <property type="entry name" value="MatE"/>
    <property type="match status" value="2"/>
</dbReference>
<dbReference type="GO" id="GO:0005886">
    <property type="term" value="C:plasma membrane"/>
    <property type="evidence" value="ECO:0007669"/>
    <property type="project" value="UniProtKB-SubCell"/>
</dbReference>
<dbReference type="KEGG" id="tva:4760431"/>
<comment type="similarity">
    <text evidence="2">Belongs to the multi antimicrobial extrusion (MATE) (TC 2.A.66.1) family.</text>
</comment>
<evidence type="ECO:0000256" key="4">
    <source>
        <dbReference type="ARBA" id="ARBA00022475"/>
    </source>
</evidence>
<keyword evidence="7 8" id="KW-0472">Membrane</keyword>
<evidence type="ECO:0000256" key="2">
    <source>
        <dbReference type="ARBA" id="ARBA00010199"/>
    </source>
</evidence>
<gene>
    <name evidence="9" type="ORF">TVAG_254920</name>
</gene>
<evidence type="ECO:0000256" key="3">
    <source>
        <dbReference type="ARBA" id="ARBA00022448"/>
    </source>
</evidence>
<organism evidence="9 10">
    <name type="scientific">Trichomonas vaginalis (strain ATCC PRA-98 / G3)</name>
    <dbReference type="NCBI Taxonomy" id="412133"/>
    <lineage>
        <taxon>Eukaryota</taxon>
        <taxon>Metamonada</taxon>
        <taxon>Parabasalia</taxon>
        <taxon>Trichomonadida</taxon>
        <taxon>Trichomonadidae</taxon>
        <taxon>Trichomonas</taxon>
    </lineage>
</organism>
<comment type="subcellular location">
    <subcellularLocation>
        <location evidence="1">Cell membrane</location>
        <topology evidence="1">Multi-pass membrane protein</topology>
    </subcellularLocation>
</comment>
<reference evidence="9" key="1">
    <citation type="submission" date="2006-10" db="EMBL/GenBank/DDBJ databases">
        <authorList>
            <person name="Amadeo P."/>
            <person name="Zhao Q."/>
            <person name="Wortman J."/>
            <person name="Fraser-Liggett C."/>
            <person name="Carlton J."/>
        </authorList>
    </citation>
    <scope>NUCLEOTIDE SEQUENCE</scope>
    <source>
        <strain evidence="9">G3</strain>
    </source>
</reference>
<keyword evidence="10" id="KW-1185">Reference proteome</keyword>
<protein>
    <recommendedName>
        <fullName evidence="11">MatE family protein</fullName>
    </recommendedName>
</protein>
<keyword evidence="6 8" id="KW-1133">Transmembrane helix</keyword>
<dbReference type="SMR" id="A2EXN4"/>
<name>A2EXN4_TRIV3</name>
<proteinExistence type="inferred from homology"/>
<dbReference type="EMBL" id="DS113531">
    <property type="protein sequence ID" value="EAY02591.1"/>
    <property type="molecule type" value="Genomic_DNA"/>
</dbReference>
<dbReference type="PANTHER" id="PTHR43549:SF2">
    <property type="entry name" value="MULTIDRUG RESISTANCE PROTEIN NORM-RELATED"/>
    <property type="match status" value="1"/>
</dbReference>
<feature type="transmembrane region" description="Helical" evidence="8">
    <location>
        <begin position="408"/>
        <end position="430"/>
    </location>
</feature>
<accession>A2EXN4</accession>
<dbReference type="Proteomes" id="UP000001542">
    <property type="component" value="Unassembled WGS sequence"/>
</dbReference>
<keyword evidence="3" id="KW-0813">Transport</keyword>
<feature type="transmembrane region" description="Helical" evidence="8">
    <location>
        <begin position="271"/>
        <end position="293"/>
    </location>
</feature>
<keyword evidence="4" id="KW-1003">Cell membrane</keyword>
<dbReference type="VEuPathDB" id="TrichDB:TVAG_254920"/>
<sequence>MVGPLGSQITNAFFGILNSIWISKYVGDIGTSAVGIDVLWEQMARGFGLFLMCAASTQICKLFGKCEFKEAEQVVCDLLRVALICGMVVPALLLPINKPCSKWFGASDIVTNAAFRYLLPQCVGSVFTCLFLACCGFLQAEGRTLLIGIIYLVSLGIGMGALNPLFLAVFKTGIIGPSIVVVICDGIPGIILIILYFCGVFDIKPSLKGLFKPFSHATYQGLLVGSSQLILQICMNLPGILVRKLIGKSVANSDEYEYAMAGFNTLCRYQAFINMVVLALCAGYLPAASYAYSADMCKRYLHLTFHLNWLSLVWCVITTTLCFVFPKEISKLFGKGEKYIYYSSHMLKNGNIVTFILFTRLTIQNMLQSQQKGIRAMIISVISNFVSHITFVSILYVTNKHNVVRLMYVYPISYSLGFILGSILLIKPLYEVIRKSKSDMEGYTEI</sequence>
<feature type="transmembrane region" description="Helical" evidence="8">
    <location>
        <begin position="305"/>
        <end position="326"/>
    </location>
</feature>
<feature type="transmembrane region" description="Helical" evidence="8">
    <location>
        <begin position="174"/>
        <end position="201"/>
    </location>
</feature>
<evidence type="ECO:0000256" key="5">
    <source>
        <dbReference type="ARBA" id="ARBA00022692"/>
    </source>
</evidence>
<reference evidence="9" key="2">
    <citation type="journal article" date="2007" name="Science">
        <title>Draft genome sequence of the sexually transmitted pathogen Trichomonas vaginalis.</title>
        <authorList>
            <person name="Carlton J.M."/>
            <person name="Hirt R.P."/>
            <person name="Silva J.C."/>
            <person name="Delcher A.L."/>
            <person name="Schatz M."/>
            <person name="Zhao Q."/>
            <person name="Wortman J.R."/>
            <person name="Bidwell S.L."/>
            <person name="Alsmark U.C.M."/>
            <person name="Besteiro S."/>
            <person name="Sicheritz-Ponten T."/>
            <person name="Noel C.J."/>
            <person name="Dacks J.B."/>
            <person name="Foster P.G."/>
            <person name="Simillion C."/>
            <person name="Van de Peer Y."/>
            <person name="Miranda-Saavedra D."/>
            <person name="Barton G.J."/>
            <person name="Westrop G.D."/>
            <person name="Mueller S."/>
            <person name="Dessi D."/>
            <person name="Fiori P.L."/>
            <person name="Ren Q."/>
            <person name="Paulsen I."/>
            <person name="Zhang H."/>
            <person name="Bastida-Corcuera F.D."/>
            <person name="Simoes-Barbosa A."/>
            <person name="Brown M.T."/>
            <person name="Hayes R.D."/>
            <person name="Mukherjee M."/>
            <person name="Okumura C.Y."/>
            <person name="Schneider R."/>
            <person name="Smith A.J."/>
            <person name="Vanacova S."/>
            <person name="Villalvazo M."/>
            <person name="Haas B.J."/>
            <person name="Pertea M."/>
            <person name="Feldblyum T.V."/>
            <person name="Utterback T.R."/>
            <person name="Shu C.L."/>
            <person name="Osoegawa K."/>
            <person name="de Jong P.J."/>
            <person name="Hrdy I."/>
            <person name="Horvathova L."/>
            <person name="Zubacova Z."/>
            <person name="Dolezal P."/>
            <person name="Malik S.B."/>
            <person name="Logsdon J.M. Jr."/>
            <person name="Henze K."/>
            <person name="Gupta A."/>
            <person name="Wang C.C."/>
            <person name="Dunne R.L."/>
            <person name="Upcroft J.A."/>
            <person name="Upcroft P."/>
            <person name="White O."/>
            <person name="Salzberg S.L."/>
            <person name="Tang P."/>
            <person name="Chiu C.-H."/>
            <person name="Lee Y.-S."/>
            <person name="Embley T.M."/>
            <person name="Coombs G.H."/>
            <person name="Mottram J.C."/>
            <person name="Tachezy J."/>
            <person name="Fraser-Liggett C.M."/>
            <person name="Johnson P.J."/>
        </authorList>
    </citation>
    <scope>NUCLEOTIDE SEQUENCE [LARGE SCALE GENOMIC DNA]</scope>
    <source>
        <strain evidence="9">G3</strain>
    </source>
</reference>
<dbReference type="RefSeq" id="XP_001314814.1">
    <property type="nucleotide sequence ID" value="XM_001314779.1"/>
</dbReference>
<evidence type="ECO:0000313" key="10">
    <source>
        <dbReference type="Proteomes" id="UP000001542"/>
    </source>
</evidence>
<dbReference type="CDD" id="cd12082">
    <property type="entry name" value="MATE_like"/>
    <property type="match status" value="1"/>
</dbReference>
<evidence type="ECO:0000256" key="1">
    <source>
        <dbReference type="ARBA" id="ARBA00004651"/>
    </source>
</evidence>
<dbReference type="PANTHER" id="PTHR43549">
    <property type="entry name" value="MULTIDRUG RESISTANCE PROTEIN YPNP-RELATED"/>
    <property type="match status" value="1"/>
</dbReference>
<feature type="transmembrane region" description="Helical" evidence="8">
    <location>
        <begin position="117"/>
        <end position="138"/>
    </location>
</feature>
<feature type="transmembrane region" description="Helical" evidence="8">
    <location>
        <begin position="78"/>
        <end position="97"/>
    </location>
</feature>
<dbReference type="AlphaFoldDB" id="A2EXN4"/>
<evidence type="ECO:0000313" key="9">
    <source>
        <dbReference type="EMBL" id="EAY02591.1"/>
    </source>
</evidence>
<keyword evidence="5 8" id="KW-0812">Transmembrane</keyword>
<evidence type="ECO:0008006" key="11">
    <source>
        <dbReference type="Google" id="ProtNLM"/>
    </source>
</evidence>
<feature type="transmembrane region" description="Helical" evidence="8">
    <location>
        <begin position="375"/>
        <end position="396"/>
    </location>
</feature>
<dbReference type="InterPro" id="IPR002528">
    <property type="entry name" value="MATE_fam"/>
</dbReference>
<feature type="transmembrane region" description="Helical" evidence="8">
    <location>
        <begin position="145"/>
        <end position="168"/>
    </location>
</feature>
<evidence type="ECO:0000256" key="8">
    <source>
        <dbReference type="SAM" id="Phobius"/>
    </source>
</evidence>
<dbReference type="VEuPathDB" id="TrichDB:TVAGG3_0751310"/>
<dbReference type="GO" id="GO:0015297">
    <property type="term" value="F:antiporter activity"/>
    <property type="evidence" value="ECO:0007669"/>
    <property type="project" value="InterPro"/>
</dbReference>
<evidence type="ECO:0000256" key="6">
    <source>
        <dbReference type="ARBA" id="ARBA00022989"/>
    </source>
</evidence>
<dbReference type="GO" id="GO:0042910">
    <property type="term" value="F:xenobiotic transmembrane transporter activity"/>
    <property type="evidence" value="ECO:0007669"/>
    <property type="project" value="InterPro"/>
</dbReference>